<reference evidence="1 2" key="1">
    <citation type="submission" date="2019-03" db="EMBL/GenBank/DDBJ databases">
        <title>Genomic Encyclopedia of Type Strains, Phase IV (KMG-IV): sequencing the most valuable type-strain genomes for metagenomic binning, comparative biology and taxonomic classification.</title>
        <authorList>
            <person name="Goeker M."/>
        </authorList>
    </citation>
    <scope>NUCLEOTIDE SEQUENCE [LARGE SCALE GENOMIC DNA]</scope>
    <source>
        <strain evidence="1 2">DSM 100013</strain>
    </source>
</reference>
<dbReference type="EMBL" id="SLYC01000009">
    <property type="protein sequence ID" value="TCQ03499.1"/>
    <property type="molecule type" value="Genomic_DNA"/>
</dbReference>
<dbReference type="AlphaFoldDB" id="A0A4R2U0E7"/>
<dbReference type="Proteomes" id="UP000295504">
    <property type="component" value="Unassembled WGS sequence"/>
</dbReference>
<dbReference type="RefSeq" id="WP_132848039.1">
    <property type="nucleotide sequence ID" value="NZ_SLYC01000009.1"/>
</dbReference>
<feature type="non-terminal residue" evidence="1">
    <location>
        <position position="204"/>
    </location>
</feature>
<keyword evidence="2" id="KW-1185">Reference proteome</keyword>
<comment type="caution">
    <text evidence="1">The sequence shown here is derived from an EMBL/GenBank/DDBJ whole genome shotgun (WGS) entry which is preliminary data.</text>
</comment>
<name>A0A4R2U0E7_9FIRM</name>
<proteinExistence type="predicted"/>
<dbReference type="OrthoDB" id="617533at2"/>
<sequence>MATNLNMFNQSIEAQKNMFEVWQKMFNPISEEILEKNSKDLMNYNPLNYFKEIIELGNKLNSNYMGDPYQVLKKMNESTDAYYSVFKIWQKLKEDTFEPTAEAMKVAFEEWREQYSEYMNKHYIPLLPEPMKKVLEQSMSVMESYRSATNKFWEPWIGNEKELSDAFFRGLLNDPSAYLEYLKLWKENYDNSFSKFLNTPMMGI</sequence>
<evidence type="ECO:0008006" key="3">
    <source>
        <dbReference type="Google" id="ProtNLM"/>
    </source>
</evidence>
<accession>A0A4R2U0E7</accession>
<organism evidence="1 2">
    <name type="scientific">Serpentinicella alkaliphila</name>
    <dbReference type="NCBI Taxonomy" id="1734049"/>
    <lineage>
        <taxon>Bacteria</taxon>
        <taxon>Bacillati</taxon>
        <taxon>Bacillota</taxon>
        <taxon>Clostridia</taxon>
        <taxon>Peptostreptococcales</taxon>
        <taxon>Natronincolaceae</taxon>
        <taxon>Serpentinicella</taxon>
    </lineage>
</organism>
<protein>
    <recommendedName>
        <fullName evidence="3">Poly(3-hydroxyalkanoate) polymerase subunit PhaE</fullName>
    </recommendedName>
</protein>
<evidence type="ECO:0000313" key="2">
    <source>
        <dbReference type="Proteomes" id="UP000295504"/>
    </source>
</evidence>
<evidence type="ECO:0000313" key="1">
    <source>
        <dbReference type="EMBL" id="TCQ03499.1"/>
    </source>
</evidence>
<gene>
    <name evidence="1" type="ORF">EDD79_100984</name>
</gene>